<reference evidence="7 8" key="1">
    <citation type="journal article" date="2018" name="Nature">
        <title>A major lineage of non-tailed dsDNA viruses as unrecognized killers of marine bacteria.</title>
        <authorList>
            <person name="Kauffman K.M."/>
            <person name="Hussain F.A."/>
            <person name="Yang J."/>
            <person name="Arevalo P."/>
            <person name="Brown J.M."/>
            <person name="Chang W.K."/>
            <person name="VanInsberghe D."/>
            <person name="Elsherbini J."/>
            <person name="Sharma R.S."/>
            <person name="Cutler M.B."/>
            <person name="Kelly L."/>
            <person name="Polz M.F."/>
        </authorList>
    </citation>
    <scope>NUCLEOTIDE SEQUENCE [LARGE SCALE GENOMIC DNA]</scope>
    <source>
        <strain evidence="7 8">10N.286.55.E1</strain>
    </source>
</reference>
<name>A0AA44VX19_9VIBR</name>
<dbReference type="NCBIfam" id="TIGR00374">
    <property type="entry name" value="flippase-like domain"/>
    <property type="match status" value="1"/>
</dbReference>
<keyword evidence="4 6" id="KW-1133">Transmembrane helix</keyword>
<feature type="transmembrane region" description="Helical" evidence="6">
    <location>
        <begin position="206"/>
        <end position="228"/>
    </location>
</feature>
<evidence type="ECO:0000256" key="2">
    <source>
        <dbReference type="ARBA" id="ARBA00022475"/>
    </source>
</evidence>
<organism evidence="7 8">
    <name type="scientific">Vibrio lentus</name>
    <dbReference type="NCBI Taxonomy" id="136468"/>
    <lineage>
        <taxon>Bacteria</taxon>
        <taxon>Pseudomonadati</taxon>
        <taxon>Pseudomonadota</taxon>
        <taxon>Gammaproteobacteria</taxon>
        <taxon>Vibrionales</taxon>
        <taxon>Vibrionaceae</taxon>
        <taxon>Vibrio</taxon>
    </lineage>
</organism>
<sequence>MGPNITKKRSFVFIFCFISLAYIIGVVVLDEHLSFDILDVIKLRDVVSILSLFVLSIFIRYVRWHFLMKSQRISHDFVRGFFFYVAGFAYTATPGKVGELSRVIHYRSVGVSSDIVISSFIIERFFDLVVVLLMASTIFLIFPDFKIIAFSIIIMIGGLFICSINVRLSKKICKKFVKNKKFKVARFSCLIYKVLLNINHRMNIKIALICFVLGGAAWTCTSFILIYACHMFNVIISPIQIFSVYPTAMLSGAVSFIPGGIGATEAVIVFLLNQFDAPIPVASTVALLVRFSTLWLAMFIGILCTFISSIYIEKHSN</sequence>
<gene>
    <name evidence="7" type="ORF">BCV38_00830</name>
</gene>
<feature type="transmembrane region" description="Helical" evidence="6">
    <location>
        <begin position="148"/>
        <end position="168"/>
    </location>
</feature>
<keyword evidence="3 6" id="KW-0812">Transmembrane</keyword>
<feature type="transmembrane region" description="Helical" evidence="6">
    <location>
        <begin position="248"/>
        <end position="272"/>
    </location>
</feature>
<dbReference type="AlphaFoldDB" id="A0AA44VX19"/>
<evidence type="ECO:0000313" key="7">
    <source>
        <dbReference type="EMBL" id="PME33333.1"/>
    </source>
</evidence>
<evidence type="ECO:0000256" key="4">
    <source>
        <dbReference type="ARBA" id="ARBA00022989"/>
    </source>
</evidence>
<feature type="transmembrane region" description="Helical" evidence="6">
    <location>
        <begin position="12"/>
        <end position="29"/>
    </location>
</feature>
<dbReference type="InterPro" id="IPR022791">
    <property type="entry name" value="L-PG_synthase/AglD"/>
</dbReference>
<comment type="caution">
    <text evidence="7">The sequence shown here is derived from an EMBL/GenBank/DDBJ whole genome shotgun (WGS) entry which is preliminary data.</text>
</comment>
<dbReference type="EMBL" id="MCSB01000001">
    <property type="protein sequence ID" value="PME33333.1"/>
    <property type="molecule type" value="Genomic_DNA"/>
</dbReference>
<evidence type="ECO:0000256" key="1">
    <source>
        <dbReference type="ARBA" id="ARBA00004651"/>
    </source>
</evidence>
<evidence type="ECO:0000256" key="3">
    <source>
        <dbReference type="ARBA" id="ARBA00022692"/>
    </source>
</evidence>
<comment type="subcellular location">
    <subcellularLocation>
        <location evidence="1">Cell membrane</location>
        <topology evidence="1">Multi-pass membrane protein</topology>
    </subcellularLocation>
</comment>
<evidence type="ECO:0000256" key="6">
    <source>
        <dbReference type="SAM" id="Phobius"/>
    </source>
</evidence>
<feature type="transmembrane region" description="Helical" evidence="6">
    <location>
        <begin position="125"/>
        <end position="142"/>
    </location>
</feature>
<dbReference type="GeneID" id="69650412"/>
<keyword evidence="5 6" id="KW-0472">Membrane</keyword>
<dbReference type="GO" id="GO:0005886">
    <property type="term" value="C:plasma membrane"/>
    <property type="evidence" value="ECO:0007669"/>
    <property type="project" value="UniProtKB-SubCell"/>
</dbReference>
<dbReference type="PANTHER" id="PTHR39087">
    <property type="entry name" value="UPF0104 MEMBRANE PROTEIN MJ1595"/>
    <property type="match status" value="1"/>
</dbReference>
<evidence type="ECO:0000256" key="5">
    <source>
        <dbReference type="ARBA" id="ARBA00023136"/>
    </source>
</evidence>
<evidence type="ECO:0008006" key="9">
    <source>
        <dbReference type="Google" id="ProtNLM"/>
    </source>
</evidence>
<dbReference type="PANTHER" id="PTHR39087:SF2">
    <property type="entry name" value="UPF0104 MEMBRANE PROTEIN MJ1595"/>
    <property type="match status" value="1"/>
</dbReference>
<keyword evidence="2" id="KW-1003">Cell membrane</keyword>
<protein>
    <recommendedName>
        <fullName evidence="9">TIGR00374 family protein</fullName>
    </recommendedName>
</protein>
<dbReference type="Pfam" id="PF03706">
    <property type="entry name" value="LPG_synthase_TM"/>
    <property type="match status" value="1"/>
</dbReference>
<feature type="transmembrane region" description="Helical" evidence="6">
    <location>
        <begin position="41"/>
        <end position="62"/>
    </location>
</feature>
<proteinExistence type="predicted"/>
<dbReference type="Proteomes" id="UP000239763">
    <property type="component" value="Unassembled WGS sequence"/>
</dbReference>
<keyword evidence="8" id="KW-1185">Reference proteome</keyword>
<accession>A0AA44VX19</accession>
<feature type="transmembrane region" description="Helical" evidence="6">
    <location>
        <begin position="293"/>
        <end position="312"/>
    </location>
</feature>
<evidence type="ECO:0000313" key="8">
    <source>
        <dbReference type="Proteomes" id="UP000239763"/>
    </source>
</evidence>
<dbReference type="RefSeq" id="WP_102297278.1">
    <property type="nucleotide sequence ID" value="NZ_JAAHTI010000003.1"/>
</dbReference>